<dbReference type="EMBL" id="QJJQ01000001">
    <property type="protein sequence ID" value="PXW90667.1"/>
    <property type="molecule type" value="Genomic_DNA"/>
</dbReference>
<keyword evidence="3" id="KW-1185">Reference proteome</keyword>
<evidence type="ECO:0000313" key="2">
    <source>
        <dbReference type="EMBL" id="PXW90667.1"/>
    </source>
</evidence>
<comment type="caution">
    <text evidence="2">The sequence shown here is derived from an EMBL/GenBank/DDBJ whole genome shotgun (WGS) entry which is preliminary data.</text>
</comment>
<proteinExistence type="predicted"/>
<organism evidence="2 3">
    <name type="scientific">Pseudogracilibacillus auburnensis</name>
    <dbReference type="NCBI Taxonomy" id="1494959"/>
    <lineage>
        <taxon>Bacteria</taxon>
        <taxon>Bacillati</taxon>
        <taxon>Bacillota</taxon>
        <taxon>Bacilli</taxon>
        <taxon>Bacillales</taxon>
        <taxon>Bacillaceae</taxon>
        <taxon>Pseudogracilibacillus</taxon>
    </lineage>
</organism>
<dbReference type="CDD" id="cd15482">
    <property type="entry name" value="Sialidase_non-viral"/>
    <property type="match status" value="1"/>
</dbReference>
<protein>
    <submittedName>
        <fullName evidence="2">BNR/Asp-box repeat protein</fullName>
    </submittedName>
</protein>
<dbReference type="OrthoDB" id="47917at2"/>
<dbReference type="Proteomes" id="UP000247978">
    <property type="component" value="Unassembled WGS sequence"/>
</dbReference>
<gene>
    <name evidence="2" type="ORF">DFR56_101581</name>
</gene>
<evidence type="ECO:0000313" key="3">
    <source>
        <dbReference type="Proteomes" id="UP000247978"/>
    </source>
</evidence>
<sequence>MKNVILVLSGFMIAGLIIGTYFYHNQASATLPQPNQPNDLQENTTLPDEQEQPQPEPLQPVNNDTITYTLQNDELNITFNNGNDWVKVPIEKDQLFEGEYNGNKQELIENSYMLTENRVAFIYSDGVDLEGKRIRLIYSSDQGITWKESVVIEPFPPMRFRKVDFLNDQFGYAIISGDRTMSQEYSRAFITHDGGETWEATAESPTTRLIAFGGFVDETTGFLSYGTINPEEPDVYVTQDSGETWNEAVFNMPVKYNRVFVQAEVPVKEEDHLVVLVNQGPNGDYKGGLVKGEFISEDNGLTWNFSAEVQPNETE</sequence>
<dbReference type="Gene3D" id="2.120.10.10">
    <property type="match status" value="2"/>
</dbReference>
<reference evidence="2 3" key="1">
    <citation type="submission" date="2018-05" db="EMBL/GenBank/DDBJ databases">
        <title>Genomic Encyclopedia of Type Strains, Phase IV (KMG-IV): sequencing the most valuable type-strain genomes for metagenomic binning, comparative biology and taxonomic classification.</title>
        <authorList>
            <person name="Goeker M."/>
        </authorList>
    </citation>
    <scope>NUCLEOTIDE SEQUENCE [LARGE SCALE GENOMIC DNA]</scope>
    <source>
        <strain evidence="2 3">DSM 28556</strain>
    </source>
</reference>
<dbReference type="AlphaFoldDB" id="A0A2V3W8H8"/>
<feature type="compositionally biased region" description="Polar residues" evidence="1">
    <location>
        <begin position="30"/>
        <end position="47"/>
    </location>
</feature>
<dbReference type="SUPFAM" id="SSF110296">
    <property type="entry name" value="Oligoxyloglucan reducing end-specific cellobiohydrolase"/>
    <property type="match status" value="1"/>
</dbReference>
<dbReference type="RefSeq" id="WP_110393904.1">
    <property type="nucleotide sequence ID" value="NZ_JBHUHB010000001.1"/>
</dbReference>
<dbReference type="Pfam" id="PF02012">
    <property type="entry name" value="BNR"/>
    <property type="match status" value="2"/>
</dbReference>
<evidence type="ECO:0000256" key="1">
    <source>
        <dbReference type="SAM" id="MobiDB-lite"/>
    </source>
</evidence>
<dbReference type="InterPro" id="IPR002860">
    <property type="entry name" value="BNR_rpt"/>
</dbReference>
<name>A0A2V3W8H8_9BACI</name>
<feature type="region of interest" description="Disordered" evidence="1">
    <location>
        <begin position="30"/>
        <end position="61"/>
    </location>
</feature>
<accession>A0A2V3W8H8</accession>